<evidence type="ECO:0008006" key="5">
    <source>
        <dbReference type="Google" id="ProtNLM"/>
    </source>
</evidence>
<evidence type="ECO:0000256" key="1">
    <source>
        <dbReference type="SAM" id="MobiDB-lite"/>
    </source>
</evidence>
<gene>
    <name evidence="3" type="ORF">CBR_g30045</name>
</gene>
<evidence type="ECO:0000313" key="3">
    <source>
        <dbReference type="EMBL" id="GBG79783.1"/>
    </source>
</evidence>
<organism evidence="3 4">
    <name type="scientific">Chara braunii</name>
    <name type="common">Braun's stonewort</name>
    <dbReference type="NCBI Taxonomy" id="69332"/>
    <lineage>
        <taxon>Eukaryota</taxon>
        <taxon>Viridiplantae</taxon>
        <taxon>Streptophyta</taxon>
        <taxon>Charophyceae</taxon>
        <taxon>Charales</taxon>
        <taxon>Characeae</taxon>
        <taxon>Chara</taxon>
    </lineage>
</organism>
<dbReference type="Gramene" id="GBG79783">
    <property type="protein sequence ID" value="GBG79783"/>
    <property type="gene ID" value="CBR_g30045"/>
</dbReference>
<evidence type="ECO:0000313" key="4">
    <source>
        <dbReference type="Proteomes" id="UP000265515"/>
    </source>
</evidence>
<feature type="chain" id="PRO_5017431240" description="Secreted protein" evidence="2">
    <location>
        <begin position="23"/>
        <end position="153"/>
    </location>
</feature>
<proteinExistence type="predicted"/>
<name>A0A388LC64_CHABU</name>
<feature type="signal peptide" evidence="2">
    <location>
        <begin position="1"/>
        <end position="22"/>
    </location>
</feature>
<sequence length="153" mass="16850">MGIRWWVLVVVALGMVVELTAGAQGEHGQQGIAEMRTRGIRRAVRTAIERGWSGHLGTVDGAFDPRRHLAGRTLRARVLSARMIRRSDSSSSSKSKSLERKLAGNGDTLAEANPVVGRQLRPDLIRLHRQVLRLTGGPYRGMGRHPLKFPLMG</sequence>
<dbReference type="AlphaFoldDB" id="A0A388LC64"/>
<comment type="caution">
    <text evidence="3">The sequence shown here is derived from an EMBL/GenBank/DDBJ whole genome shotgun (WGS) entry which is preliminary data.</text>
</comment>
<dbReference type="Proteomes" id="UP000265515">
    <property type="component" value="Unassembled WGS sequence"/>
</dbReference>
<reference evidence="3 4" key="1">
    <citation type="journal article" date="2018" name="Cell">
        <title>The Chara Genome: Secondary Complexity and Implications for Plant Terrestrialization.</title>
        <authorList>
            <person name="Nishiyama T."/>
            <person name="Sakayama H."/>
            <person name="Vries J.D."/>
            <person name="Buschmann H."/>
            <person name="Saint-Marcoux D."/>
            <person name="Ullrich K.K."/>
            <person name="Haas F.B."/>
            <person name="Vanderstraeten L."/>
            <person name="Becker D."/>
            <person name="Lang D."/>
            <person name="Vosolsobe S."/>
            <person name="Rombauts S."/>
            <person name="Wilhelmsson P.K.I."/>
            <person name="Janitza P."/>
            <person name="Kern R."/>
            <person name="Heyl A."/>
            <person name="Rumpler F."/>
            <person name="Villalobos L.I.A.C."/>
            <person name="Clay J.M."/>
            <person name="Skokan R."/>
            <person name="Toyoda A."/>
            <person name="Suzuki Y."/>
            <person name="Kagoshima H."/>
            <person name="Schijlen E."/>
            <person name="Tajeshwar N."/>
            <person name="Catarino B."/>
            <person name="Hetherington A.J."/>
            <person name="Saltykova A."/>
            <person name="Bonnot C."/>
            <person name="Breuninger H."/>
            <person name="Symeonidi A."/>
            <person name="Radhakrishnan G.V."/>
            <person name="Van Nieuwerburgh F."/>
            <person name="Deforce D."/>
            <person name="Chang C."/>
            <person name="Karol K.G."/>
            <person name="Hedrich R."/>
            <person name="Ulvskov P."/>
            <person name="Glockner G."/>
            <person name="Delwiche C.F."/>
            <person name="Petrasek J."/>
            <person name="Van de Peer Y."/>
            <person name="Friml J."/>
            <person name="Beilby M."/>
            <person name="Dolan L."/>
            <person name="Kohara Y."/>
            <person name="Sugano S."/>
            <person name="Fujiyama A."/>
            <person name="Delaux P.-M."/>
            <person name="Quint M."/>
            <person name="TheiBen G."/>
            <person name="Hagemann M."/>
            <person name="Harholt J."/>
            <person name="Dunand C."/>
            <person name="Zachgo S."/>
            <person name="Langdale J."/>
            <person name="Maumus F."/>
            <person name="Straeten D.V.D."/>
            <person name="Gould S.B."/>
            <person name="Rensing S.A."/>
        </authorList>
    </citation>
    <scope>NUCLEOTIDE SEQUENCE [LARGE SCALE GENOMIC DNA]</scope>
    <source>
        <strain evidence="3 4">S276</strain>
    </source>
</reference>
<accession>A0A388LC64</accession>
<evidence type="ECO:0000256" key="2">
    <source>
        <dbReference type="SAM" id="SignalP"/>
    </source>
</evidence>
<keyword evidence="4" id="KW-1185">Reference proteome</keyword>
<protein>
    <recommendedName>
        <fullName evidence="5">Secreted protein</fullName>
    </recommendedName>
</protein>
<keyword evidence="2" id="KW-0732">Signal</keyword>
<feature type="region of interest" description="Disordered" evidence="1">
    <location>
        <begin position="85"/>
        <end position="105"/>
    </location>
</feature>
<dbReference type="EMBL" id="BFEA01000328">
    <property type="protein sequence ID" value="GBG79783.1"/>
    <property type="molecule type" value="Genomic_DNA"/>
</dbReference>